<dbReference type="VEuPathDB" id="VectorBase:AMEM21_014765"/>
<dbReference type="VEuPathDB" id="VectorBase:AMEM016394"/>
<accession>A0A182VK92</accession>
<keyword evidence="3" id="KW-1185">Reference proteome</keyword>
<dbReference type="EnsemblMetazoa" id="AMEM016394-RA">
    <property type="protein sequence ID" value="AMEM016394-PA"/>
    <property type="gene ID" value="AMEM016394"/>
</dbReference>
<evidence type="ECO:0000256" key="1">
    <source>
        <dbReference type="SAM" id="MobiDB-lite"/>
    </source>
</evidence>
<reference evidence="2" key="1">
    <citation type="submission" date="2020-05" db="UniProtKB">
        <authorList>
            <consortium name="EnsemblMetazoa"/>
        </authorList>
    </citation>
    <scope>IDENTIFICATION</scope>
    <source>
        <strain evidence="2">MAF</strain>
    </source>
</reference>
<proteinExistence type="predicted"/>
<evidence type="ECO:0000313" key="3">
    <source>
        <dbReference type="Proteomes" id="UP000075903"/>
    </source>
</evidence>
<feature type="region of interest" description="Disordered" evidence="1">
    <location>
        <begin position="58"/>
        <end position="88"/>
    </location>
</feature>
<protein>
    <submittedName>
        <fullName evidence="2">Uncharacterized protein</fullName>
    </submittedName>
</protein>
<name>A0A182VK92_ANOME</name>
<dbReference type="AlphaFoldDB" id="A0A182VK92"/>
<sequence>MLELQHPDAGGDVQLSTRSVIPSAATTRSALEAIKKKFELAAAADVSEKLLAEKGKEQKLAAGGVPSTPDGTDTTPAKPPSALGLIDSRGCAKPTKKRALRHRAAVALM</sequence>
<organism evidence="2 3">
    <name type="scientific">Anopheles merus</name>
    <name type="common">Mosquito</name>
    <dbReference type="NCBI Taxonomy" id="30066"/>
    <lineage>
        <taxon>Eukaryota</taxon>
        <taxon>Metazoa</taxon>
        <taxon>Ecdysozoa</taxon>
        <taxon>Arthropoda</taxon>
        <taxon>Hexapoda</taxon>
        <taxon>Insecta</taxon>
        <taxon>Pterygota</taxon>
        <taxon>Neoptera</taxon>
        <taxon>Endopterygota</taxon>
        <taxon>Diptera</taxon>
        <taxon>Nematocera</taxon>
        <taxon>Culicoidea</taxon>
        <taxon>Culicidae</taxon>
        <taxon>Anophelinae</taxon>
        <taxon>Anopheles</taxon>
    </lineage>
</organism>
<evidence type="ECO:0000313" key="2">
    <source>
        <dbReference type="EnsemblMetazoa" id="AMEM016394-PA"/>
    </source>
</evidence>
<dbReference type="Proteomes" id="UP000075903">
    <property type="component" value="Unassembled WGS sequence"/>
</dbReference>